<evidence type="ECO:0000259" key="3">
    <source>
        <dbReference type="Pfam" id="PF00501"/>
    </source>
</evidence>
<dbReference type="STRING" id="1177982.SAMN04489711_106159"/>
<dbReference type="AlphaFoldDB" id="A0A1I2E2Z0"/>
<dbReference type="Gene3D" id="3.40.50.12780">
    <property type="entry name" value="N-terminal domain of ligase-like"/>
    <property type="match status" value="1"/>
</dbReference>
<dbReference type="InterPro" id="IPR045851">
    <property type="entry name" value="AMP-bd_C_sf"/>
</dbReference>
<evidence type="ECO:0000313" key="6">
    <source>
        <dbReference type="Proteomes" id="UP000199119"/>
    </source>
</evidence>
<feature type="domain" description="AMP-dependent synthetase/ligase" evidence="3">
    <location>
        <begin position="16"/>
        <end position="372"/>
    </location>
</feature>
<feature type="domain" description="AMP-binding enzyme C-terminal" evidence="4">
    <location>
        <begin position="422"/>
        <end position="497"/>
    </location>
</feature>
<dbReference type="PROSITE" id="PS00455">
    <property type="entry name" value="AMP_BINDING"/>
    <property type="match status" value="1"/>
</dbReference>
<dbReference type="SUPFAM" id="SSF56801">
    <property type="entry name" value="Acetyl-CoA synthetase-like"/>
    <property type="match status" value="1"/>
</dbReference>
<dbReference type="PANTHER" id="PTHR43201">
    <property type="entry name" value="ACYL-COA SYNTHETASE"/>
    <property type="match status" value="1"/>
</dbReference>
<evidence type="ECO:0000313" key="5">
    <source>
        <dbReference type="EMBL" id="SFE86580.1"/>
    </source>
</evidence>
<gene>
    <name evidence="5" type="ORF">SAMN04489711_106159</name>
</gene>
<name>A0A1I2E2Z0_9BURK</name>
<evidence type="ECO:0000259" key="4">
    <source>
        <dbReference type="Pfam" id="PF13193"/>
    </source>
</evidence>
<accession>A0A1I2E2Z0</accession>
<dbReference type="InterPro" id="IPR020845">
    <property type="entry name" value="AMP-binding_CS"/>
</dbReference>
<dbReference type="EMBL" id="FONX01000006">
    <property type="protein sequence ID" value="SFE86580.1"/>
    <property type="molecule type" value="Genomic_DNA"/>
</dbReference>
<dbReference type="GO" id="GO:0031956">
    <property type="term" value="F:medium-chain fatty acid-CoA ligase activity"/>
    <property type="evidence" value="ECO:0007669"/>
    <property type="project" value="TreeGrafter"/>
</dbReference>
<evidence type="ECO:0000256" key="1">
    <source>
        <dbReference type="ARBA" id="ARBA00006432"/>
    </source>
</evidence>
<comment type="similarity">
    <text evidence="1">Belongs to the ATP-dependent AMP-binding enzyme family.</text>
</comment>
<proteinExistence type="inferred from homology"/>
<dbReference type="PANTHER" id="PTHR43201:SF5">
    <property type="entry name" value="MEDIUM-CHAIN ACYL-COA LIGASE ACSF2, MITOCHONDRIAL"/>
    <property type="match status" value="1"/>
</dbReference>
<dbReference type="Proteomes" id="UP000199119">
    <property type="component" value="Unassembled WGS sequence"/>
</dbReference>
<evidence type="ECO:0000256" key="2">
    <source>
        <dbReference type="ARBA" id="ARBA00022598"/>
    </source>
</evidence>
<dbReference type="Pfam" id="PF00501">
    <property type="entry name" value="AMP-binding"/>
    <property type="match status" value="1"/>
</dbReference>
<dbReference type="InterPro" id="IPR000873">
    <property type="entry name" value="AMP-dep_synth/lig_dom"/>
</dbReference>
<sequence length="516" mass="54524">MQANAMASMGEALVHAFERSGARVAIECDGAEVTYAQLASDVARTIGALRALGLKPGDRIAQIAANGYEAFLVVAAAYVGGFTLVPLQYNGDLEDHRFAIEDSRPALVIVDAGRAGRAQQLAASCGHAFLRATHDELATAAAGQPQRPLRSFAGAADPQGCARLNYTGGTTGKPKGVMIASAALTYATMLHVIANGYDGDTRLLVASPISHGGGSFIPPVLWMGGRVVIHNGFDAARVTAEIASGRVNSLFLVPTMLYALLDHPDVARIQRGQLRRVTYGAAPASPARLRQALELFGPVLVQSYGQSEAPGAILYLSAQEHVHEDPQRLMAAGKPYPGVSIKLVGQDGQARTGSGEVGEICVRAPHVMLGYLNNPELTEATIRDGWLHTGDLARVDPYGFFHIVDRAKDMIISGGFNVYASEVESVLEAHPDVKASAVIGVPDERWGEAVKAFVVPQPQCCPAEADLIAFAKANIGSIKAPKTIEITGSLPVTKVGKIDKKALRAPYWEGKARGVN</sequence>
<reference evidence="6" key="1">
    <citation type="submission" date="2016-10" db="EMBL/GenBank/DDBJ databases">
        <authorList>
            <person name="Varghese N."/>
            <person name="Submissions S."/>
        </authorList>
    </citation>
    <scope>NUCLEOTIDE SEQUENCE [LARGE SCALE GENOMIC DNA]</scope>
    <source>
        <strain evidence="6">DSM 27981</strain>
    </source>
</reference>
<keyword evidence="6" id="KW-1185">Reference proteome</keyword>
<protein>
    <submittedName>
        <fullName evidence="5">Fatty-acyl-CoA synthase</fullName>
    </submittedName>
</protein>
<dbReference type="GO" id="GO:0006631">
    <property type="term" value="P:fatty acid metabolic process"/>
    <property type="evidence" value="ECO:0007669"/>
    <property type="project" value="TreeGrafter"/>
</dbReference>
<organism evidence="5 6">
    <name type="scientific">Paracidovorax wautersii</name>
    <dbReference type="NCBI Taxonomy" id="1177982"/>
    <lineage>
        <taxon>Bacteria</taxon>
        <taxon>Pseudomonadati</taxon>
        <taxon>Pseudomonadota</taxon>
        <taxon>Betaproteobacteria</taxon>
        <taxon>Burkholderiales</taxon>
        <taxon>Comamonadaceae</taxon>
        <taxon>Paracidovorax</taxon>
    </lineage>
</organism>
<keyword evidence="2" id="KW-0436">Ligase</keyword>
<dbReference type="Pfam" id="PF13193">
    <property type="entry name" value="AMP-binding_C"/>
    <property type="match status" value="1"/>
</dbReference>
<dbReference type="InterPro" id="IPR025110">
    <property type="entry name" value="AMP-bd_C"/>
</dbReference>
<dbReference type="Gene3D" id="3.30.300.30">
    <property type="match status" value="1"/>
</dbReference>
<dbReference type="InterPro" id="IPR042099">
    <property type="entry name" value="ANL_N_sf"/>
</dbReference>